<dbReference type="PANTHER" id="PTHR33052">
    <property type="entry name" value="DUF4228 DOMAIN PROTEIN-RELATED"/>
    <property type="match status" value="1"/>
</dbReference>
<protein>
    <submittedName>
        <fullName evidence="1">Uncharacterized protein</fullName>
    </submittedName>
</protein>
<comment type="caution">
    <text evidence="1">The sequence shown here is derived from an EMBL/GenBank/DDBJ whole genome shotgun (WGS) entry which is preliminary data.</text>
</comment>
<reference evidence="1 2" key="1">
    <citation type="submission" date="2024-02" db="EMBL/GenBank/DDBJ databases">
        <authorList>
            <person name="Vignale AGUSTIN F."/>
            <person name="Sosa J E."/>
            <person name="Modenutti C."/>
        </authorList>
    </citation>
    <scope>NUCLEOTIDE SEQUENCE [LARGE SCALE GENOMIC DNA]</scope>
</reference>
<organism evidence="1 2">
    <name type="scientific">Ilex paraguariensis</name>
    <name type="common">yerba mate</name>
    <dbReference type="NCBI Taxonomy" id="185542"/>
    <lineage>
        <taxon>Eukaryota</taxon>
        <taxon>Viridiplantae</taxon>
        <taxon>Streptophyta</taxon>
        <taxon>Embryophyta</taxon>
        <taxon>Tracheophyta</taxon>
        <taxon>Spermatophyta</taxon>
        <taxon>Magnoliopsida</taxon>
        <taxon>eudicotyledons</taxon>
        <taxon>Gunneridae</taxon>
        <taxon>Pentapetalae</taxon>
        <taxon>asterids</taxon>
        <taxon>campanulids</taxon>
        <taxon>Aquifoliales</taxon>
        <taxon>Aquifoliaceae</taxon>
        <taxon>Ilex</taxon>
    </lineage>
</organism>
<sequence length="161" mass="18341">MGNCTSCFYLEPKPKPKTAKLIHVHGNLRHFKVPITAAELMLEEPGHVICPVENLRRTRRFEAMKADEDLLAGKLYMLVSTNRVHRLLSESEMKLVESVCEKRRAKRRGSKILPDVTPQEVDETCEESGDPIRFMGGDDTGLPCYRLRQWRPALDPIVEGV</sequence>
<dbReference type="InterPro" id="IPR025322">
    <property type="entry name" value="PADRE_dom"/>
</dbReference>
<proteinExistence type="predicted"/>
<dbReference type="EMBL" id="CAUOFW020001469">
    <property type="protein sequence ID" value="CAK9145209.1"/>
    <property type="molecule type" value="Genomic_DNA"/>
</dbReference>
<evidence type="ECO:0000313" key="1">
    <source>
        <dbReference type="EMBL" id="CAK9145209.1"/>
    </source>
</evidence>
<dbReference type="AlphaFoldDB" id="A0ABC8RQ98"/>
<keyword evidence="2" id="KW-1185">Reference proteome</keyword>
<evidence type="ECO:0000313" key="2">
    <source>
        <dbReference type="Proteomes" id="UP001642360"/>
    </source>
</evidence>
<accession>A0ABC8RQ98</accession>
<gene>
    <name evidence="1" type="ORF">ILEXP_LOCUS13011</name>
</gene>
<dbReference type="Proteomes" id="UP001642360">
    <property type="component" value="Unassembled WGS sequence"/>
</dbReference>
<dbReference type="Pfam" id="PF14009">
    <property type="entry name" value="PADRE"/>
    <property type="match status" value="1"/>
</dbReference>
<name>A0ABC8RQ98_9AQUA</name>